<dbReference type="HOGENOM" id="CLU_018570_2_0_5"/>
<dbReference type="eggNOG" id="COG3211">
    <property type="taxonomic scope" value="Bacteria"/>
</dbReference>
<evidence type="ECO:0000256" key="1">
    <source>
        <dbReference type="SAM" id="MobiDB-lite"/>
    </source>
</evidence>
<feature type="region of interest" description="Disordered" evidence="1">
    <location>
        <begin position="1"/>
        <end position="20"/>
    </location>
</feature>
<name>F4QHS5_9CAUL</name>
<dbReference type="EMBL" id="GL883077">
    <property type="protein sequence ID" value="EGF92812.1"/>
    <property type="molecule type" value="Genomic_DNA"/>
</dbReference>
<dbReference type="PANTHER" id="PTHR35399:SF2">
    <property type="entry name" value="DUF839 DOMAIN-CONTAINING PROTEIN"/>
    <property type="match status" value="1"/>
</dbReference>
<dbReference type="Pfam" id="PF05787">
    <property type="entry name" value="PhoX"/>
    <property type="match status" value="1"/>
</dbReference>
<dbReference type="Proteomes" id="UP000006512">
    <property type="component" value="Unassembled WGS sequence"/>
</dbReference>
<sequence length="812" mass="84330">MSEHHLTGRHDDGDIQLNTSANPSLNDMIAERGSRRQILGGMASVAALFGLSACGNDKSDYKVGAPILAGSSGASSSGRVVTLTGVPGEATDPKWTQVSGPAVTLTTVDAVTATFVAPSVFTATDLVFAFSGTRNGAAVSQATVLTVSPAQLGFPAIAKNRDDVVTVPEGYKVTVLYRMGDPILAGVAAFANNGTDTNFAGRAGDHHDGMAYFGLNAGGTRDDLSSVRGLLVMNHENITDQYLHTSGPTSAGGVRPEAEAIKEIEAHGVSVVEVVQTGGAWTYVQGSAFNRRVTPNTPTTLRGPVRGDALVKTAYSTDGTAGRGTVNNCANGYSAWGTYLTCEENWAGYFRRAAGDNAARTAKEVTALGRYGLSAGAGGAGNWASVTAANAADQSLFSKWNLTVTAADATGDYRNEANQYGWVVEIDPYNPAATPRKRTALGRMGHEGAWPAPFVAGRKPVFYMGDDSRGEYFYKFVSATAWSEADATATDRLAIGDKYLDNGTLYVARFDATGQGVWLPLTFGTGPLTAANAAYAFASQADVLVNARLAADALGATKMDRPEWAAVNPANGEVYLTLTNNNASLRPLNGTNAANPRHYNDPKGAANQFGNPNGHIIRLHEAGDTPEATSFQWDIYAFGAGSDLDAAINVSGLTADNDFSSPDGLWFSRASSPAGKVNPLLWIQTDDGAFTDVTNNQMLAAMPGKVGDGGAKTITNTGAGGATATQATFVGKAPGLQLRRFLVGPKECEITGIDSTPDGRTLFVNIQHPGEAGTAAAPSSNWPASQSGAAAGSRPRSATIVVTKNDGGVVAL</sequence>
<dbReference type="Gene3D" id="2.60.40.3010">
    <property type="match status" value="1"/>
</dbReference>
<feature type="region of interest" description="Disordered" evidence="1">
    <location>
        <begin position="771"/>
        <end position="797"/>
    </location>
</feature>
<dbReference type="AlphaFoldDB" id="F4QHS5"/>
<accession>F4QHS5</accession>
<keyword evidence="3" id="KW-1185">Reference proteome</keyword>
<evidence type="ECO:0008006" key="4">
    <source>
        <dbReference type="Google" id="ProtNLM"/>
    </source>
</evidence>
<dbReference type="PANTHER" id="PTHR35399">
    <property type="entry name" value="SLR8030 PROTEIN"/>
    <property type="match status" value="1"/>
</dbReference>
<proteinExistence type="predicted"/>
<organism evidence="2 3">
    <name type="scientific">Asticcacaulis biprosthecium C19</name>
    <dbReference type="NCBI Taxonomy" id="715226"/>
    <lineage>
        <taxon>Bacteria</taxon>
        <taxon>Pseudomonadati</taxon>
        <taxon>Pseudomonadota</taxon>
        <taxon>Alphaproteobacteria</taxon>
        <taxon>Caulobacterales</taxon>
        <taxon>Caulobacteraceae</taxon>
        <taxon>Asticcacaulis</taxon>
    </lineage>
</organism>
<reference evidence="3" key="1">
    <citation type="submission" date="2011-03" db="EMBL/GenBank/DDBJ databases">
        <title>Draft genome sequence of Brevundimonas diminuta.</title>
        <authorList>
            <person name="Brown P.J.B."/>
            <person name="Buechlein A."/>
            <person name="Hemmerich C."/>
            <person name="Brun Y.V."/>
        </authorList>
    </citation>
    <scope>NUCLEOTIDE SEQUENCE [LARGE SCALE GENOMIC DNA]</scope>
    <source>
        <strain evidence="3">C19</strain>
    </source>
</reference>
<evidence type="ECO:0000313" key="2">
    <source>
        <dbReference type="EMBL" id="EGF92812.1"/>
    </source>
</evidence>
<feature type="compositionally biased region" description="Basic and acidic residues" evidence="1">
    <location>
        <begin position="1"/>
        <end position="13"/>
    </location>
</feature>
<gene>
    <name evidence="2" type="ORF">ABI_12500</name>
</gene>
<dbReference type="STRING" id="715226.ABI_12500"/>
<dbReference type="RefSeq" id="WP_006271994.1">
    <property type="nucleotide sequence ID" value="NZ_GL883077.1"/>
</dbReference>
<dbReference type="InterPro" id="IPR008557">
    <property type="entry name" value="PhoX"/>
</dbReference>
<evidence type="ECO:0000313" key="3">
    <source>
        <dbReference type="Proteomes" id="UP000006512"/>
    </source>
</evidence>
<feature type="compositionally biased region" description="Low complexity" evidence="1">
    <location>
        <begin position="783"/>
        <end position="797"/>
    </location>
</feature>
<protein>
    <recommendedName>
        <fullName evidence="4">Phosphatase</fullName>
    </recommendedName>
</protein>